<organism evidence="1 2">
    <name type="scientific">Hexamita inflata</name>
    <dbReference type="NCBI Taxonomy" id="28002"/>
    <lineage>
        <taxon>Eukaryota</taxon>
        <taxon>Metamonada</taxon>
        <taxon>Diplomonadida</taxon>
        <taxon>Hexamitidae</taxon>
        <taxon>Hexamitinae</taxon>
        <taxon>Hexamita</taxon>
    </lineage>
</organism>
<gene>
    <name evidence="1" type="ORF">HINF_LOCUS13745</name>
</gene>
<dbReference type="EMBL" id="CAXDID020000032">
    <property type="protein sequence ID" value="CAL5994846.1"/>
    <property type="molecule type" value="Genomic_DNA"/>
</dbReference>
<name>A0ABP1HHN1_9EUKA</name>
<reference evidence="1 2" key="1">
    <citation type="submission" date="2024-07" db="EMBL/GenBank/DDBJ databases">
        <authorList>
            <person name="Akdeniz Z."/>
        </authorList>
    </citation>
    <scope>NUCLEOTIDE SEQUENCE [LARGE SCALE GENOMIC DNA]</scope>
</reference>
<evidence type="ECO:0000313" key="2">
    <source>
        <dbReference type="Proteomes" id="UP001642409"/>
    </source>
</evidence>
<accession>A0ABP1HHN1</accession>
<comment type="caution">
    <text evidence="1">The sequence shown here is derived from an EMBL/GenBank/DDBJ whole genome shotgun (WGS) entry which is preliminary data.</text>
</comment>
<keyword evidence="2" id="KW-1185">Reference proteome</keyword>
<proteinExistence type="predicted"/>
<evidence type="ECO:0000313" key="1">
    <source>
        <dbReference type="EMBL" id="CAL5994846.1"/>
    </source>
</evidence>
<protein>
    <submittedName>
        <fullName evidence="1">Hypothetical_protein</fullName>
    </submittedName>
</protein>
<sequence>MKQVGQQCDNQNECNSLACYIDINDNYIKKCASKQLTCLVSQIQVYVSQESQTCLKKGGYACLSVGDTTCTFKCRQKQGYQSFRCSIQPLDCNEIKTAVILDDGTTECKLNTGQQCSNKLDCATAACYLNLDQDQYLCSVLKDCSIGAKVPYTLGTQIISSICNIPNNYKCPNDDRCQSNTCYSVIKSEIKRCTSLTLTCAVGEIKTLSVSLQDVSCTLDTGESCQTEGNNLTCFSGYCAQLKRKPDILRCISLQSLSVCDSCSADQKCVIDDNSNATCYSRNGIQNCTDDSCANFCIQSQSGPKICSLPCNSLCDQNLCISDLTGFHPKCNKDPGETCDPTIISQCEFSCLEVSTINSGNYICSNQTANCSDKHVGIIIVNTVYCVPNNGAKCTANEQCQSTQCYPVVQTNISRCSSGLISCQYGQISALNSTLTPFCAKIQGETCIQQEECFSNVCVYTNSNNGEYKCAVDVTCGQNEVNIYQDNQTSTCLKTGGETCAQGSQTCAFGCYEYRPESSNKCAVSYEPICDATHVGLIKHSDNDAGCYLLPGENCTQKLVEECKFSCLRDLDADQLKCSSSIPNCPQFQTAVINQNQLFCKLSNGIVCTSNVDCASGACYLEISTQTLKCVSNVITCNLNQVVKSLIFQSAHQLLASFVQLKIIAQAASVLRSETTLIN</sequence>
<dbReference type="Proteomes" id="UP001642409">
    <property type="component" value="Unassembled WGS sequence"/>
</dbReference>